<reference evidence="2" key="3">
    <citation type="submission" date="2025-09" db="UniProtKB">
        <authorList>
            <consortium name="Ensembl"/>
        </authorList>
    </citation>
    <scope>IDENTIFICATION</scope>
</reference>
<dbReference type="GeneTree" id="ENSGT00940000155130"/>
<evidence type="ECO:0000256" key="1">
    <source>
        <dbReference type="SAM" id="MobiDB-lite"/>
    </source>
</evidence>
<dbReference type="GO" id="GO:0034453">
    <property type="term" value="P:microtubule anchoring"/>
    <property type="evidence" value="ECO:0007669"/>
    <property type="project" value="InterPro"/>
</dbReference>
<dbReference type="PANTHER" id="PTHR13958">
    <property type="entry name" value="CENTROSOME-ASSOCIATED PROTEIN 350"/>
    <property type="match status" value="1"/>
</dbReference>
<dbReference type="InParanoid" id="A0A667XDK0"/>
<evidence type="ECO:0000313" key="3">
    <source>
        <dbReference type="Proteomes" id="UP000472263"/>
    </source>
</evidence>
<protein>
    <recommendedName>
        <fullName evidence="4">Centrosomal protein 350</fullName>
    </recommendedName>
</protein>
<feature type="compositionally biased region" description="Basic and acidic residues" evidence="1">
    <location>
        <begin position="233"/>
        <end position="248"/>
    </location>
</feature>
<reference evidence="2" key="1">
    <citation type="submission" date="2019-06" db="EMBL/GenBank/DDBJ databases">
        <authorList>
            <consortium name="Wellcome Sanger Institute Data Sharing"/>
        </authorList>
    </citation>
    <scope>NUCLEOTIDE SEQUENCE [LARGE SCALE GENOMIC DNA]</scope>
</reference>
<feature type="region of interest" description="Disordered" evidence="1">
    <location>
        <begin position="229"/>
        <end position="271"/>
    </location>
</feature>
<feature type="compositionally biased region" description="Low complexity" evidence="1">
    <location>
        <begin position="90"/>
        <end position="104"/>
    </location>
</feature>
<organism evidence="2 3">
    <name type="scientific">Myripristis murdjan</name>
    <name type="common">pinecone soldierfish</name>
    <dbReference type="NCBI Taxonomy" id="586833"/>
    <lineage>
        <taxon>Eukaryota</taxon>
        <taxon>Metazoa</taxon>
        <taxon>Chordata</taxon>
        <taxon>Craniata</taxon>
        <taxon>Vertebrata</taxon>
        <taxon>Euteleostomi</taxon>
        <taxon>Actinopterygii</taxon>
        <taxon>Neopterygii</taxon>
        <taxon>Teleostei</taxon>
        <taxon>Neoteleostei</taxon>
        <taxon>Acanthomorphata</taxon>
        <taxon>Holocentriformes</taxon>
        <taxon>Holocentridae</taxon>
        <taxon>Myripristis</taxon>
    </lineage>
</organism>
<accession>A0A667XDK0</accession>
<dbReference type="Ensembl" id="ENSMMDT00005007224.1">
    <property type="protein sequence ID" value="ENSMMDP00005007041.1"/>
    <property type="gene ID" value="ENSMMDG00005003828.1"/>
</dbReference>
<sequence>LYPFTTHPLLSQLVYQRDTRDKQTDRDLDSTHSSALESTEVRYLNDLPVLDTLKTVTQSHPAARASSMDGAGEDSTPKAQLTQSMESETSSPSIAPAPGSAGRGESSVSTSPGSASQRLENLRRRQPDDKLEKLKERIRRQRQHLEEAAERDRLLGFLEQPLVGTVGSNSTGTTAMPTAKVRKVAAAPPAPIYKGFNSSETKIQTPDGKIWKEEEFHNLSREIYRDLSWQHQQHREQRPADRSKERRPVKPIRKVHKAAPASDPNAKPVISPASWREGQKLVKMVLGPVPRLPREDGPQPAGRQNKTGGPGDLNPLYMPLHACLMLPCYPLSSYR</sequence>
<keyword evidence="3" id="KW-1185">Reference proteome</keyword>
<dbReference type="AlphaFoldDB" id="A0A667XDK0"/>
<dbReference type="Proteomes" id="UP000472263">
    <property type="component" value="Chromosome 4"/>
</dbReference>
<name>A0A667XDK0_9TELE</name>
<dbReference type="PANTHER" id="PTHR13958:SF3">
    <property type="entry name" value="CAP-GLY DOMAIN-CONTAINING PROTEIN-RELATED"/>
    <property type="match status" value="1"/>
</dbReference>
<feature type="compositionally biased region" description="Polar residues" evidence="1">
    <location>
        <begin position="106"/>
        <end position="119"/>
    </location>
</feature>
<dbReference type="GO" id="GO:0008017">
    <property type="term" value="F:microtubule binding"/>
    <property type="evidence" value="ECO:0007669"/>
    <property type="project" value="InterPro"/>
</dbReference>
<evidence type="ECO:0008006" key="4">
    <source>
        <dbReference type="Google" id="ProtNLM"/>
    </source>
</evidence>
<reference evidence="2" key="2">
    <citation type="submission" date="2025-08" db="UniProtKB">
        <authorList>
            <consortium name="Ensembl"/>
        </authorList>
    </citation>
    <scope>IDENTIFICATION</scope>
</reference>
<feature type="compositionally biased region" description="Polar residues" evidence="1">
    <location>
        <begin position="77"/>
        <end position="89"/>
    </location>
</feature>
<feature type="region of interest" description="Disordered" evidence="1">
    <location>
        <begin position="288"/>
        <end position="312"/>
    </location>
</feature>
<proteinExistence type="predicted"/>
<evidence type="ECO:0000313" key="2">
    <source>
        <dbReference type="Ensembl" id="ENSMMDP00005007041.1"/>
    </source>
</evidence>
<dbReference type="GO" id="GO:0005813">
    <property type="term" value="C:centrosome"/>
    <property type="evidence" value="ECO:0007669"/>
    <property type="project" value="InterPro"/>
</dbReference>
<dbReference type="InterPro" id="IPR028750">
    <property type="entry name" value="CEP350/CC187"/>
</dbReference>
<feature type="region of interest" description="Disordered" evidence="1">
    <location>
        <begin position="58"/>
        <end position="132"/>
    </location>
</feature>
<feature type="compositionally biased region" description="Basic and acidic residues" evidence="1">
    <location>
        <begin position="120"/>
        <end position="132"/>
    </location>
</feature>